<protein>
    <recommendedName>
        <fullName evidence="3">RNA-binding protein</fullName>
    </recommendedName>
</protein>
<evidence type="ECO:0008006" key="3">
    <source>
        <dbReference type="Google" id="ProtNLM"/>
    </source>
</evidence>
<sequence length="316" mass="33942">MLVRPPAPSFTLFSSGALPTILVVVDAPTPSQIAAYLEPALKVEGASVAVLAQGDVSSFLPAGWTEHVLADESPPAFLRGVGVVFASGHFLPASSLAHTWAQALAARFVVAQHGLLTPFQPPLPPNAHALAFTEEDAVFWRTGRSDVTYDVVGSQMLWNASKRRAAQTEVSGQPVFLGQLHGAELARRTAARTAQRFCMSTGASYRPHPAEIDKLSRFQHERWRRAGIVVDDSKVPLRDLNRPVVSIFSTGVLEAAASGRPAWVTGANVPDWIHEFWARYSLREWGGEPTPAPVVPPVEPAKAIAASLARILEGTA</sequence>
<dbReference type="Proteomes" id="UP000490386">
    <property type="component" value="Unassembled WGS sequence"/>
</dbReference>
<dbReference type="AlphaFoldDB" id="A0A7J5B770"/>
<name>A0A7J5B770_9MICO</name>
<comment type="caution">
    <text evidence="1">The sequence shown here is derived from an EMBL/GenBank/DDBJ whole genome shotgun (WGS) entry which is preliminary data.</text>
</comment>
<evidence type="ECO:0000313" key="2">
    <source>
        <dbReference type="Proteomes" id="UP000490386"/>
    </source>
</evidence>
<accession>A0A7J5B770</accession>
<dbReference type="RefSeq" id="WP_151422196.1">
    <property type="nucleotide sequence ID" value="NZ_WBJX01000001.1"/>
</dbReference>
<keyword evidence="2" id="KW-1185">Reference proteome</keyword>
<organism evidence="1 2">
    <name type="scientific">Pseudoclavibacter terrae</name>
    <dbReference type="NCBI Taxonomy" id="1530195"/>
    <lineage>
        <taxon>Bacteria</taxon>
        <taxon>Bacillati</taxon>
        <taxon>Actinomycetota</taxon>
        <taxon>Actinomycetes</taxon>
        <taxon>Micrococcales</taxon>
        <taxon>Microbacteriaceae</taxon>
        <taxon>Pseudoclavibacter</taxon>
    </lineage>
</organism>
<dbReference type="EMBL" id="WBJX01000001">
    <property type="protein sequence ID" value="KAB1639180.1"/>
    <property type="molecule type" value="Genomic_DNA"/>
</dbReference>
<proteinExistence type="predicted"/>
<reference evidence="1 2" key="1">
    <citation type="submission" date="2019-09" db="EMBL/GenBank/DDBJ databases">
        <title>Phylogeny of genus Pseudoclavibacter and closely related genus.</title>
        <authorList>
            <person name="Li Y."/>
        </authorList>
    </citation>
    <scope>NUCLEOTIDE SEQUENCE [LARGE SCALE GENOMIC DNA]</scope>
    <source>
        <strain evidence="1 2">THG-MD12</strain>
    </source>
</reference>
<dbReference type="OrthoDB" id="3253594at2"/>
<evidence type="ECO:0000313" key="1">
    <source>
        <dbReference type="EMBL" id="KAB1639180.1"/>
    </source>
</evidence>
<gene>
    <name evidence="1" type="ORF">F8O03_02220</name>
</gene>